<evidence type="ECO:0000313" key="2">
    <source>
        <dbReference type="EMBL" id="QGU06154.1"/>
    </source>
</evidence>
<organism evidence="2 3">
    <name type="scientific">Corynebacterium occultum</name>
    <dbReference type="NCBI Taxonomy" id="2675219"/>
    <lineage>
        <taxon>Bacteria</taxon>
        <taxon>Bacillati</taxon>
        <taxon>Actinomycetota</taxon>
        <taxon>Actinomycetes</taxon>
        <taxon>Mycobacteriales</taxon>
        <taxon>Corynebacteriaceae</taxon>
        <taxon>Corynebacterium</taxon>
    </lineage>
</organism>
<evidence type="ECO:0000259" key="1">
    <source>
        <dbReference type="PROSITE" id="PS51819"/>
    </source>
</evidence>
<sequence>MPAFQAEAGMPYWLDLTTSNPAKSAHFYSQLLGWDIKEEVADSDYRIARVQGLPVAGFIRQAEQAPFPDTFITYFLAPDLDETLAAIKAKGGRVLGEPTEAQLGRMAIVVDTAGSMFGLIAPRGEESFVAAGEPGTPVWHENTVVSNYEQTVDFYREVFEWDTATMAQEDDFQYTTAMAGGGAFAGLFGAEGQFPPQVPSFWQSYLGVLNVDEAVAKVPELGGEIIREPWDSQFGRMAIIADSTNATLTLCEVAEPVEEGDEADSLLDIDLSQFK</sequence>
<dbReference type="CDD" id="cd07247">
    <property type="entry name" value="SgaA_N_like"/>
    <property type="match status" value="1"/>
</dbReference>
<dbReference type="EMBL" id="CP046455">
    <property type="protein sequence ID" value="QGU06154.1"/>
    <property type="molecule type" value="Genomic_DNA"/>
</dbReference>
<dbReference type="PANTHER" id="PTHR33993">
    <property type="entry name" value="GLYOXALASE-RELATED"/>
    <property type="match status" value="1"/>
</dbReference>
<dbReference type="InterPro" id="IPR029068">
    <property type="entry name" value="Glyas_Bleomycin-R_OHBP_Dase"/>
</dbReference>
<dbReference type="Pfam" id="PF00903">
    <property type="entry name" value="Glyoxalase"/>
    <property type="match status" value="2"/>
</dbReference>
<evidence type="ECO:0000313" key="3">
    <source>
        <dbReference type="Proteomes" id="UP000424462"/>
    </source>
</evidence>
<dbReference type="PANTHER" id="PTHR33993:SF14">
    <property type="entry name" value="GB|AAF24581.1"/>
    <property type="match status" value="1"/>
</dbReference>
<keyword evidence="3" id="KW-1185">Reference proteome</keyword>
<dbReference type="SUPFAM" id="SSF54593">
    <property type="entry name" value="Glyoxalase/Bleomycin resistance protein/Dihydroxybiphenyl dioxygenase"/>
    <property type="match status" value="1"/>
</dbReference>
<feature type="domain" description="VOC" evidence="1">
    <location>
        <begin position="137"/>
        <end position="253"/>
    </location>
</feature>
<protein>
    <submittedName>
        <fullName evidence="2">27 kDa antigen Cfp30B</fullName>
    </submittedName>
</protein>
<dbReference type="Gene3D" id="3.10.180.10">
    <property type="entry name" value="2,3-Dihydroxybiphenyl 1,2-Dioxygenase, domain 1"/>
    <property type="match status" value="2"/>
</dbReference>
<name>A0A6B8VXU1_9CORY</name>
<proteinExistence type="predicted"/>
<dbReference type="AlphaFoldDB" id="A0A6B8VXU1"/>
<gene>
    <name evidence="2" type="ORF">COCCU_00930</name>
</gene>
<feature type="domain" description="VOC" evidence="1">
    <location>
        <begin position="9"/>
        <end position="122"/>
    </location>
</feature>
<dbReference type="Proteomes" id="UP000424462">
    <property type="component" value="Chromosome"/>
</dbReference>
<dbReference type="InterPro" id="IPR037523">
    <property type="entry name" value="VOC_core"/>
</dbReference>
<dbReference type="PROSITE" id="PS51819">
    <property type="entry name" value="VOC"/>
    <property type="match status" value="2"/>
</dbReference>
<dbReference type="InterPro" id="IPR052164">
    <property type="entry name" value="Anthracycline_SecMetBiosynth"/>
</dbReference>
<reference evidence="2 3" key="1">
    <citation type="submission" date="2019-11" db="EMBL/GenBank/DDBJ databases">
        <title>Complete genome sequence of Corynebacterium kalinowskii 1959, a novel Corynebacterium species isolated from soil of a small paddock in Vilsendorf, Germany.</title>
        <authorList>
            <person name="Schaffert L."/>
            <person name="Ruwe M."/>
            <person name="Milse J."/>
            <person name="Hanuschka K."/>
            <person name="Ortseifen V."/>
            <person name="Droste J."/>
            <person name="Brandt D."/>
            <person name="Schlueter L."/>
            <person name="Kutter Y."/>
            <person name="Vinke S."/>
            <person name="Viehoefer P."/>
            <person name="Jacob L."/>
            <person name="Luebke N.-C."/>
            <person name="Schulte-Berndt E."/>
            <person name="Hain C."/>
            <person name="Linder M."/>
            <person name="Schmidt P."/>
            <person name="Wollenschlaeger L."/>
            <person name="Luttermann T."/>
            <person name="Thieme E."/>
            <person name="Hassa J."/>
            <person name="Haak M."/>
            <person name="Wittchen M."/>
            <person name="Mentz A."/>
            <person name="Persicke M."/>
            <person name="Busche T."/>
            <person name="Ruckert C."/>
        </authorList>
    </citation>
    <scope>NUCLEOTIDE SEQUENCE [LARGE SCALE GENOMIC DNA]</scope>
    <source>
        <strain evidence="2 3">2039</strain>
    </source>
</reference>
<accession>A0A6B8VXU1</accession>
<dbReference type="InterPro" id="IPR004360">
    <property type="entry name" value="Glyas_Fos-R_dOase_dom"/>
</dbReference>
<dbReference type="KEGG" id="cok:COCCU_00930"/>
<dbReference type="RefSeq" id="WP_156229757.1">
    <property type="nucleotide sequence ID" value="NZ_CP046455.1"/>
</dbReference>